<evidence type="ECO:0000256" key="2">
    <source>
        <dbReference type="ARBA" id="ARBA00023125"/>
    </source>
</evidence>
<dbReference type="PANTHER" id="PTHR44846">
    <property type="entry name" value="MANNOSYL-D-GLYCERATE TRANSPORT/METABOLISM SYSTEM REPRESSOR MNGR-RELATED"/>
    <property type="match status" value="1"/>
</dbReference>
<dbReference type="InterPro" id="IPR036388">
    <property type="entry name" value="WH-like_DNA-bd_sf"/>
</dbReference>
<protein>
    <submittedName>
        <fullName evidence="5">GntR family transcriptional regulator</fullName>
    </submittedName>
</protein>
<dbReference type="InterPro" id="IPR036390">
    <property type="entry name" value="WH_DNA-bd_sf"/>
</dbReference>
<keyword evidence="1" id="KW-0805">Transcription regulation</keyword>
<dbReference type="EMBL" id="JAGYPG010000004">
    <property type="protein sequence ID" value="MBS4197392.1"/>
    <property type="molecule type" value="Genomic_DNA"/>
</dbReference>
<dbReference type="Pfam" id="PF07702">
    <property type="entry name" value="UTRA"/>
    <property type="match status" value="1"/>
</dbReference>
<sequence length="243" mass="28508">MEKILDSSSILPLYHQLQEILRENIESGIWKPGDMIPSENQLMQEYFISRNTVKKAIENLVQDGILNRVQGKGTFVSRPKFEQSLSGFYSFSKVMKERGLSPKDVIESIEKMRVKPRIAKQLKLSEDEQVFELKRIRYAQEEPMIFETSYIPEKYCPGLTREKLEKNSLYDLMQKEYGIFVTKAKETFEPILIRSYESRFLDVEEGYPALALDRIAFDAYEVPVEFCHSIVRGDRCRFYTELL</sequence>
<keyword evidence="2" id="KW-0238">DNA-binding</keyword>
<feature type="domain" description="HTH gntR-type" evidence="4">
    <location>
        <begin position="11"/>
        <end position="79"/>
    </location>
</feature>
<dbReference type="RefSeq" id="WP_213126621.1">
    <property type="nucleotide sequence ID" value="NZ_JAGYPG010000004.1"/>
</dbReference>
<dbReference type="CDD" id="cd07377">
    <property type="entry name" value="WHTH_GntR"/>
    <property type="match status" value="1"/>
</dbReference>
<keyword evidence="6" id="KW-1185">Reference proteome</keyword>
<gene>
    <name evidence="5" type="ORF">KHA97_20315</name>
</gene>
<proteinExistence type="predicted"/>
<dbReference type="FunFam" id="1.10.10.10:FF:000079">
    <property type="entry name" value="GntR family transcriptional regulator"/>
    <property type="match status" value="1"/>
</dbReference>
<dbReference type="InterPro" id="IPR000524">
    <property type="entry name" value="Tscrpt_reg_HTH_GntR"/>
</dbReference>
<comment type="caution">
    <text evidence="5">The sequence shown here is derived from an EMBL/GenBank/DDBJ whole genome shotgun (WGS) entry which is preliminary data.</text>
</comment>
<dbReference type="InterPro" id="IPR028978">
    <property type="entry name" value="Chorismate_lyase_/UTRA_dom_sf"/>
</dbReference>
<dbReference type="SMART" id="SM00866">
    <property type="entry name" value="UTRA"/>
    <property type="match status" value="1"/>
</dbReference>
<dbReference type="GO" id="GO:0003700">
    <property type="term" value="F:DNA-binding transcription factor activity"/>
    <property type="evidence" value="ECO:0007669"/>
    <property type="project" value="InterPro"/>
</dbReference>
<keyword evidence="3" id="KW-0804">Transcription</keyword>
<dbReference type="Gene3D" id="1.10.10.10">
    <property type="entry name" value="Winged helix-like DNA-binding domain superfamily/Winged helix DNA-binding domain"/>
    <property type="match status" value="1"/>
</dbReference>
<evidence type="ECO:0000259" key="4">
    <source>
        <dbReference type="PROSITE" id="PS50949"/>
    </source>
</evidence>
<dbReference type="Gene3D" id="3.40.1410.10">
    <property type="entry name" value="Chorismate lyase-like"/>
    <property type="match status" value="1"/>
</dbReference>
<dbReference type="PROSITE" id="PS50949">
    <property type="entry name" value="HTH_GNTR"/>
    <property type="match status" value="1"/>
</dbReference>
<dbReference type="PANTHER" id="PTHR44846:SF1">
    <property type="entry name" value="MANNOSYL-D-GLYCERATE TRANSPORT_METABOLISM SYSTEM REPRESSOR MNGR-RELATED"/>
    <property type="match status" value="1"/>
</dbReference>
<accession>A0A942TJW5</accession>
<evidence type="ECO:0000256" key="1">
    <source>
        <dbReference type="ARBA" id="ARBA00023015"/>
    </source>
</evidence>
<dbReference type="InterPro" id="IPR011663">
    <property type="entry name" value="UTRA"/>
</dbReference>
<evidence type="ECO:0000313" key="6">
    <source>
        <dbReference type="Proteomes" id="UP000681414"/>
    </source>
</evidence>
<reference evidence="5 6" key="1">
    <citation type="submission" date="2021-05" db="EMBL/GenBank/DDBJ databases">
        <title>Novel Bacillus species.</title>
        <authorList>
            <person name="Liu G."/>
        </authorList>
    </citation>
    <scope>NUCLEOTIDE SEQUENCE [LARGE SCALE GENOMIC DNA]</scope>
    <source>
        <strain evidence="6">FJAT-49780</strain>
    </source>
</reference>
<evidence type="ECO:0000313" key="5">
    <source>
        <dbReference type="EMBL" id="MBS4197392.1"/>
    </source>
</evidence>
<dbReference type="GO" id="GO:0003677">
    <property type="term" value="F:DNA binding"/>
    <property type="evidence" value="ECO:0007669"/>
    <property type="project" value="UniProtKB-KW"/>
</dbReference>
<evidence type="ECO:0000256" key="3">
    <source>
        <dbReference type="ARBA" id="ARBA00023163"/>
    </source>
</evidence>
<dbReference type="SMART" id="SM00345">
    <property type="entry name" value="HTH_GNTR"/>
    <property type="match status" value="1"/>
</dbReference>
<dbReference type="AlphaFoldDB" id="A0A942TJW5"/>
<dbReference type="InterPro" id="IPR050679">
    <property type="entry name" value="Bact_HTH_transcr_reg"/>
</dbReference>
<dbReference type="Pfam" id="PF00392">
    <property type="entry name" value="GntR"/>
    <property type="match status" value="1"/>
</dbReference>
<dbReference type="PRINTS" id="PR00035">
    <property type="entry name" value="HTHGNTR"/>
</dbReference>
<name>A0A942TJW5_9BACI</name>
<dbReference type="SUPFAM" id="SSF46785">
    <property type="entry name" value="Winged helix' DNA-binding domain"/>
    <property type="match status" value="1"/>
</dbReference>
<dbReference type="GO" id="GO:0045892">
    <property type="term" value="P:negative regulation of DNA-templated transcription"/>
    <property type="evidence" value="ECO:0007669"/>
    <property type="project" value="TreeGrafter"/>
</dbReference>
<dbReference type="SUPFAM" id="SSF64288">
    <property type="entry name" value="Chorismate lyase-like"/>
    <property type="match status" value="1"/>
</dbReference>
<organism evidence="5 6">
    <name type="scientific">Lederbergia citri</name>
    <dbReference type="NCBI Taxonomy" id="2833580"/>
    <lineage>
        <taxon>Bacteria</taxon>
        <taxon>Bacillati</taxon>
        <taxon>Bacillota</taxon>
        <taxon>Bacilli</taxon>
        <taxon>Bacillales</taxon>
        <taxon>Bacillaceae</taxon>
        <taxon>Lederbergia</taxon>
    </lineage>
</organism>
<dbReference type="Proteomes" id="UP000681414">
    <property type="component" value="Unassembled WGS sequence"/>
</dbReference>